<sequence length="285" mass="32634">MRNLQVSQRITNRETHVTDRYLNEISRIPLLSQEDEIELARKIRKGDKVAADNMIRGNLRFVVSIAKKYQNLGMPLSDLINEGNIGLIRAAYKFDDTRGFKFISVAVWWIRQAILAALADQKRVIRLPVNKQSLLFKTRQASDQLEMRLERQPSQNELAEFMEVDESWLFEGLYDTGQTFSYDAPLANSDGDFTLLDKLGDKERGVSERLSDESDRYLINRLLAKLTTREHTIIELNFGLSGKEPLAPKDIGECLGISTERVRQLRKSALSRMAGMTSDKEGLFY</sequence>
<gene>
    <name evidence="9" type="ORF">GS399_03135</name>
</gene>
<dbReference type="NCBIfam" id="TIGR02937">
    <property type="entry name" value="sigma70-ECF"/>
    <property type="match status" value="1"/>
</dbReference>
<feature type="domain" description="RNA polymerase sigma-70 region 3" evidence="6">
    <location>
        <begin position="137"/>
        <end position="193"/>
    </location>
</feature>
<dbReference type="PANTHER" id="PTHR30603:SF47">
    <property type="entry name" value="RNA POLYMERASE SIGMA FACTOR SIGD, CHLOROPLASTIC"/>
    <property type="match status" value="1"/>
</dbReference>
<dbReference type="InterPro" id="IPR036388">
    <property type="entry name" value="WH-like_DNA-bd_sf"/>
</dbReference>
<feature type="domain" description="RNA polymerase sigma-70 region 4" evidence="8">
    <location>
        <begin position="222"/>
        <end position="273"/>
    </location>
</feature>
<dbReference type="Gene3D" id="1.10.10.10">
    <property type="entry name" value="Winged helix-like DNA-binding domain superfamily/Winged helix DNA-binding domain"/>
    <property type="match status" value="2"/>
</dbReference>
<dbReference type="InterPro" id="IPR007627">
    <property type="entry name" value="RNA_pol_sigma70_r2"/>
</dbReference>
<comment type="caution">
    <text evidence="9">The sequence shown here is derived from an EMBL/GenBank/DDBJ whole genome shotgun (WGS) entry which is preliminary data.</text>
</comment>
<evidence type="ECO:0000256" key="4">
    <source>
        <dbReference type="ARBA" id="ARBA00023163"/>
    </source>
</evidence>
<dbReference type="Gene3D" id="1.10.601.10">
    <property type="entry name" value="RNA Polymerase Primary Sigma Factor"/>
    <property type="match status" value="1"/>
</dbReference>
<dbReference type="InterPro" id="IPR013324">
    <property type="entry name" value="RNA_pol_sigma_r3/r4-like"/>
</dbReference>
<keyword evidence="3" id="KW-0238">DNA-binding</keyword>
<dbReference type="InterPro" id="IPR013325">
    <property type="entry name" value="RNA_pol_sigma_r2"/>
</dbReference>
<dbReference type="InterPro" id="IPR007630">
    <property type="entry name" value="RNA_pol_sigma70_r4"/>
</dbReference>
<accession>A0A7K1Y5U8</accession>
<evidence type="ECO:0000256" key="2">
    <source>
        <dbReference type="ARBA" id="ARBA00023082"/>
    </source>
</evidence>
<protein>
    <submittedName>
        <fullName evidence="9">Sigma-70 family RNA polymerase sigma factor</fullName>
    </submittedName>
</protein>
<dbReference type="SUPFAM" id="SSF88659">
    <property type="entry name" value="Sigma3 and sigma4 domains of RNA polymerase sigma factors"/>
    <property type="match status" value="2"/>
</dbReference>
<dbReference type="GO" id="GO:0006352">
    <property type="term" value="P:DNA-templated transcription initiation"/>
    <property type="evidence" value="ECO:0007669"/>
    <property type="project" value="InterPro"/>
</dbReference>
<dbReference type="InterPro" id="IPR007624">
    <property type="entry name" value="RNA_pol_sigma70_r3"/>
</dbReference>
<feature type="domain" description="RNA polymerase sigma-70 region 2" evidence="7">
    <location>
        <begin position="54"/>
        <end position="123"/>
    </location>
</feature>
<dbReference type="InterPro" id="IPR050239">
    <property type="entry name" value="Sigma-70_RNA_pol_init_factors"/>
</dbReference>
<evidence type="ECO:0000313" key="10">
    <source>
        <dbReference type="Proteomes" id="UP000466586"/>
    </source>
</evidence>
<dbReference type="EMBL" id="WVHT01000001">
    <property type="protein sequence ID" value="MXV49952.1"/>
    <property type="molecule type" value="Genomic_DNA"/>
</dbReference>
<dbReference type="GO" id="GO:0016987">
    <property type="term" value="F:sigma factor activity"/>
    <property type="evidence" value="ECO:0007669"/>
    <property type="project" value="UniProtKB-KW"/>
</dbReference>
<name>A0A7K1Y5U8_9SPHI</name>
<evidence type="ECO:0000259" key="6">
    <source>
        <dbReference type="Pfam" id="PF04539"/>
    </source>
</evidence>
<dbReference type="PRINTS" id="PR00046">
    <property type="entry name" value="SIGMA70FCT"/>
</dbReference>
<dbReference type="Pfam" id="PF00140">
    <property type="entry name" value="Sigma70_r1_2"/>
    <property type="match status" value="1"/>
</dbReference>
<dbReference type="InterPro" id="IPR009042">
    <property type="entry name" value="RNA_pol_sigma70_r1_2"/>
</dbReference>
<dbReference type="Pfam" id="PF04542">
    <property type="entry name" value="Sigma70_r2"/>
    <property type="match status" value="1"/>
</dbReference>
<keyword evidence="1" id="KW-0805">Transcription regulation</keyword>
<dbReference type="Pfam" id="PF04539">
    <property type="entry name" value="Sigma70_r3"/>
    <property type="match status" value="1"/>
</dbReference>
<dbReference type="PANTHER" id="PTHR30603">
    <property type="entry name" value="RNA POLYMERASE SIGMA FACTOR RPO"/>
    <property type="match status" value="1"/>
</dbReference>
<dbReference type="GO" id="GO:0003677">
    <property type="term" value="F:DNA binding"/>
    <property type="evidence" value="ECO:0007669"/>
    <property type="project" value="UniProtKB-KW"/>
</dbReference>
<evidence type="ECO:0000313" key="9">
    <source>
        <dbReference type="EMBL" id="MXV49952.1"/>
    </source>
</evidence>
<organism evidence="9 10">
    <name type="scientific">Hufsiella arboris</name>
    <dbReference type="NCBI Taxonomy" id="2695275"/>
    <lineage>
        <taxon>Bacteria</taxon>
        <taxon>Pseudomonadati</taxon>
        <taxon>Bacteroidota</taxon>
        <taxon>Sphingobacteriia</taxon>
        <taxon>Sphingobacteriales</taxon>
        <taxon>Sphingobacteriaceae</taxon>
        <taxon>Hufsiella</taxon>
    </lineage>
</organism>
<keyword evidence="10" id="KW-1185">Reference proteome</keyword>
<feature type="domain" description="RNA polymerase sigma-70 region 1.2" evidence="5">
    <location>
        <begin position="19"/>
        <end position="48"/>
    </location>
</feature>
<proteinExistence type="predicted"/>
<evidence type="ECO:0000259" key="5">
    <source>
        <dbReference type="Pfam" id="PF00140"/>
    </source>
</evidence>
<dbReference type="Pfam" id="PF04545">
    <property type="entry name" value="Sigma70_r4"/>
    <property type="match status" value="1"/>
</dbReference>
<keyword evidence="2" id="KW-0731">Sigma factor</keyword>
<dbReference type="InterPro" id="IPR014284">
    <property type="entry name" value="RNA_pol_sigma-70_dom"/>
</dbReference>
<dbReference type="Proteomes" id="UP000466586">
    <property type="component" value="Unassembled WGS sequence"/>
</dbReference>
<dbReference type="InterPro" id="IPR000943">
    <property type="entry name" value="RNA_pol_sigma70"/>
</dbReference>
<keyword evidence="4" id="KW-0804">Transcription</keyword>
<reference evidence="9 10" key="1">
    <citation type="submission" date="2019-11" db="EMBL/GenBank/DDBJ databases">
        <title>Pedobacter sp. HMF7647 Genome sequencing and assembly.</title>
        <authorList>
            <person name="Kang H."/>
            <person name="Kim H."/>
            <person name="Joh K."/>
        </authorList>
    </citation>
    <scope>NUCLEOTIDE SEQUENCE [LARGE SCALE GENOMIC DNA]</scope>
    <source>
        <strain evidence="9 10">HMF7647</strain>
    </source>
</reference>
<dbReference type="PIRSF" id="PIRSF000770">
    <property type="entry name" value="RNA_pol_sigma-SigE/K"/>
    <property type="match status" value="1"/>
</dbReference>
<dbReference type="RefSeq" id="WP_160843113.1">
    <property type="nucleotide sequence ID" value="NZ_WVHT01000001.1"/>
</dbReference>
<evidence type="ECO:0000256" key="3">
    <source>
        <dbReference type="ARBA" id="ARBA00023125"/>
    </source>
</evidence>
<dbReference type="SUPFAM" id="SSF88946">
    <property type="entry name" value="Sigma2 domain of RNA polymerase sigma factors"/>
    <property type="match status" value="1"/>
</dbReference>
<evidence type="ECO:0000259" key="7">
    <source>
        <dbReference type="Pfam" id="PF04542"/>
    </source>
</evidence>
<evidence type="ECO:0000259" key="8">
    <source>
        <dbReference type="Pfam" id="PF04545"/>
    </source>
</evidence>
<dbReference type="AlphaFoldDB" id="A0A7K1Y5U8"/>
<evidence type="ECO:0000256" key="1">
    <source>
        <dbReference type="ARBA" id="ARBA00023015"/>
    </source>
</evidence>